<evidence type="ECO:0000313" key="3">
    <source>
        <dbReference type="Proteomes" id="UP001501521"/>
    </source>
</evidence>
<evidence type="ECO:0000256" key="1">
    <source>
        <dbReference type="SAM" id="MobiDB-lite"/>
    </source>
</evidence>
<feature type="compositionally biased region" description="Gly residues" evidence="1">
    <location>
        <begin position="118"/>
        <end position="140"/>
    </location>
</feature>
<dbReference type="RefSeq" id="WP_345582193.1">
    <property type="nucleotide sequence ID" value="NZ_BAABLV010000031.1"/>
</dbReference>
<protein>
    <recommendedName>
        <fullName evidence="4">ESX-1 secretion-associated protein</fullName>
    </recommendedName>
</protein>
<proteinExistence type="predicted"/>
<comment type="caution">
    <text evidence="2">The sequence shown here is derived from an EMBL/GenBank/DDBJ whole genome shotgun (WGS) entry which is preliminary data.</text>
</comment>
<dbReference type="EMBL" id="BAABLV010000031">
    <property type="protein sequence ID" value="GAA4900597.1"/>
    <property type="molecule type" value="Genomic_DNA"/>
</dbReference>
<sequence>MSSSNEELWDQLAARVTRSQVGGVRAEDDDVLAAADIVEATINPHRGAQAGMAGAGSPGMMPPMMMGGAGGMGGTGGGTLGGARPAEPAVAPLSAPAQAPTVAGVPGEARPLTKSPGAGPGAGGIGAGAVGGGGAPGGAGAPPSGEEVPGGTAEAVVEPASEVAGVTMVSGEVADVGRAAAPRMPQEPEHIDGFVADPAQLHGLGERWTGLAGQVAAVPRHPESGMGLFEAAQRSQLTLSQQIDAWRTGAVDEFEGIAERLHETAAQYEGVDDAGIAELRRTEGLRA</sequence>
<feature type="region of interest" description="Disordered" evidence="1">
    <location>
        <begin position="99"/>
        <end position="152"/>
    </location>
</feature>
<name>A0ABP9FHW4_9ACTN</name>
<gene>
    <name evidence="2" type="ORF">GCM10025789_18810</name>
</gene>
<organism evidence="2 3">
    <name type="scientific">Tessaracoccus lubricantis</name>
    <dbReference type="NCBI Taxonomy" id="545543"/>
    <lineage>
        <taxon>Bacteria</taxon>
        <taxon>Bacillati</taxon>
        <taxon>Actinomycetota</taxon>
        <taxon>Actinomycetes</taxon>
        <taxon>Propionibacteriales</taxon>
        <taxon>Propionibacteriaceae</taxon>
        <taxon>Tessaracoccus</taxon>
    </lineage>
</organism>
<evidence type="ECO:0000313" key="2">
    <source>
        <dbReference type="EMBL" id="GAA4900597.1"/>
    </source>
</evidence>
<evidence type="ECO:0008006" key="4">
    <source>
        <dbReference type="Google" id="ProtNLM"/>
    </source>
</evidence>
<keyword evidence="3" id="KW-1185">Reference proteome</keyword>
<dbReference type="Proteomes" id="UP001501521">
    <property type="component" value="Unassembled WGS sequence"/>
</dbReference>
<feature type="compositionally biased region" description="Low complexity" evidence="1">
    <location>
        <begin position="141"/>
        <end position="152"/>
    </location>
</feature>
<reference evidence="3" key="1">
    <citation type="journal article" date="2019" name="Int. J. Syst. Evol. Microbiol.">
        <title>The Global Catalogue of Microorganisms (GCM) 10K type strain sequencing project: providing services to taxonomists for standard genome sequencing and annotation.</title>
        <authorList>
            <consortium name="The Broad Institute Genomics Platform"/>
            <consortium name="The Broad Institute Genome Sequencing Center for Infectious Disease"/>
            <person name="Wu L."/>
            <person name="Ma J."/>
        </authorList>
    </citation>
    <scope>NUCLEOTIDE SEQUENCE [LARGE SCALE GENOMIC DNA]</scope>
    <source>
        <strain evidence="3">JCM 19125</strain>
    </source>
</reference>
<accession>A0ABP9FHW4</accession>